<evidence type="ECO:0000313" key="1">
    <source>
        <dbReference type="EMBL" id="AMN15760.1"/>
    </source>
</evidence>
<name>A0A127E3W2_9ABAC</name>
<dbReference type="EMBL" id="KU738899">
    <property type="protein sequence ID" value="AMN15760.1"/>
    <property type="molecule type" value="Genomic_DNA"/>
</dbReference>
<proteinExistence type="predicted"/>
<reference evidence="1" key="1">
    <citation type="journal article" date="2016" name="Genome Announc.">
        <title>Complete Genome Sequences of Seven Helicoverpa armigera SNPV-AC53-Derived Strains.</title>
        <authorList>
            <person name="Noune C."/>
            <person name="Hauxwell C."/>
        </authorList>
    </citation>
    <scope>NUCLEOTIDE SEQUENCE</scope>
    <source>
        <strain evidence="1">AC53C6</strain>
    </source>
</reference>
<accession>A0A127E3W2</accession>
<sequence length="23" mass="3067">MCRQRQKEINHKYIYNIYIYIYL</sequence>
<protein>
    <submittedName>
        <fullName evidence="1">ORF78</fullName>
    </submittedName>
</protein>
<organism evidence="1">
    <name type="scientific">Helicoverpa SNPV AC53</name>
    <dbReference type="NCBI Taxonomy" id="1569367"/>
    <lineage>
        <taxon>Viruses</taxon>
        <taxon>Viruses incertae sedis</taxon>
        <taxon>Naldaviricetes</taxon>
        <taxon>Lefavirales</taxon>
        <taxon>Baculoviridae</taxon>
        <taxon>Alphabaculovirus</taxon>
        <taxon>Alphabaculovirus helarmigerae</taxon>
    </lineage>
</organism>